<feature type="non-terminal residue" evidence="2">
    <location>
        <position position="200"/>
    </location>
</feature>
<evidence type="ECO:0000313" key="2">
    <source>
        <dbReference type="EMBL" id="KNE87574.1"/>
    </source>
</evidence>
<name>A0A0L0ULG4_9BASI</name>
<sequence>SLVPDVQPLDQGINPALINSRETSLALESNRGTSTIPESARSTPVPRPVAREQFRPPSRPVLTSVPTGTAPVRTQPTPTPSMDREDSLHIILDHHNLASLTTVLNGQWEMYVQARESRDISMMRFALNAAVGTQNMMQNIVGREEMIRLSLNWNAREDLAALNAPSQPPNQVPNQNLPPAHHIAGSIPVFNHNNTGIPPP</sequence>
<feature type="compositionally biased region" description="Polar residues" evidence="1">
    <location>
        <begin position="64"/>
        <end position="76"/>
    </location>
</feature>
<gene>
    <name evidence="2" type="ORF">PSTG_19040</name>
</gene>
<evidence type="ECO:0000256" key="1">
    <source>
        <dbReference type="SAM" id="MobiDB-lite"/>
    </source>
</evidence>
<feature type="region of interest" description="Disordered" evidence="1">
    <location>
        <begin position="29"/>
        <end position="83"/>
    </location>
</feature>
<protein>
    <submittedName>
        <fullName evidence="2">Uncharacterized protein</fullName>
    </submittedName>
</protein>
<dbReference type="Proteomes" id="UP000054564">
    <property type="component" value="Unassembled WGS sequence"/>
</dbReference>
<accession>A0A0L0ULG4</accession>
<proteinExistence type="predicted"/>
<keyword evidence="3" id="KW-1185">Reference proteome</keyword>
<reference evidence="3" key="1">
    <citation type="submission" date="2014-03" db="EMBL/GenBank/DDBJ databases">
        <title>The Genome Sequence of Puccinia striiformis f. sp. tritici PST-78.</title>
        <authorList>
            <consortium name="The Broad Institute Genome Sequencing Platform"/>
            <person name="Cuomo C."/>
            <person name="Hulbert S."/>
            <person name="Chen X."/>
            <person name="Walker B."/>
            <person name="Young S.K."/>
            <person name="Zeng Q."/>
            <person name="Gargeya S."/>
            <person name="Fitzgerald M."/>
            <person name="Haas B."/>
            <person name="Abouelleil A."/>
            <person name="Alvarado L."/>
            <person name="Arachchi H.M."/>
            <person name="Berlin A.M."/>
            <person name="Chapman S.B."/>
            <person name="Goldberg J."/>
            <person name="Griggs A."/>
            <person name="Gujja S."/>
            <person name="Hansen M."/>
            <person name="Howarth C."/>
            <person name="Imamovic A."/>
            <person name="Larimer J."/>
            <person name="McCowan C."/>
            <person name="Montmayeur A."/>
            <person name="Murphy C."/>
            <person name="Neiman D."/>
            <person name="Pearson M."/>
            <person name="Priest M."/>
            <person name="Roberts A."/>
            <person name="Saif S."/>
            <person name="Shea T."/>
            <person name="Sisk P."/>
            <person name="Sykes S."/>
            <person name="Wortman J."/>
            <person name="Nusbaum C."/>
            <person name="Birren B."/>
        </authorList>
    </citation>
    <scope>NUCLEOTIDE SEQUENCE [LARGE SCALE GENOMIC DNA]</scope>
    <source>
        <strain evidence="3">race PST-78</strain>
    </source>
</reference>
<feature type="compositionally biased region" description="Polar residues" evidence="1">
    <location>
        <begin position="29"/>
        <end position="42"/>
    </location>
</feature>
<evidence type="ECO:0000313" key="3">
    <source>
        <dbReference type="Proteomes" id="UP000054564"/>
    </source>
</evidence>
<dbReference type="OrthoDB" id="2511178at2759"/>
<feature type="non-terminal residue" evidence="2">
    <location>
        <position position="1"/>
    </location>
</feature>
<comment type="caution">
    <text evidence="2">The sequence shown here is derived from an EMBL/GenBank/DDBJ whole genome shotgun (WGS) entry which is preliminary data.</text>
</comment>
<dbReference type="EMBL" id="AJIL01004856">
    <property type="protein sequence ID" value="KNE87574.1"/>
    <property type="molecule type" value="Genomic_DNA"/>
</dbReference>
<organism evidence="2 3">
    <name type="scientific">Puccinia striiformis f. sp. tritici PST-78</name>
    <dbReference type="NCBI Taxonomy" id="1165861"/>
    <lineage>
        <taxon>Eukaryota</taxon>
        <taxon>Fungi</taxon>
        <taxon>Dikarya</taxon>
        <taxon>Basidiomycota</taxon>
        <taxon>Pucciniomycotina</taxon>
        <taxon>Pucciniomycetes</taxon>
        <taxon>Pucciniales</taxon>
        <taxon>Pucciniaceae</taxon>
        <taxon>Puccinia</taxon>
    </lineage>
</organism>
<dbReference type="AlphaFoldDB" id="A0A0L0ULG4"/>